<evidence type="ECO:0000313" key="2">
    <source>
        <dbReference type="Proteomes" id="UP001177140"/>
    </source>
</evidence>
<sequence>SFPCHSGGNYKRSWYHYWPTSRGTVFFNCLSQEEETELQCVPGQFESLEEYVRVFEPLLFEECRAQLYSTWEESTETISRDVHIMVRIKTVERRERGWYDAVVLPVSECKWTFKEGDVAVLSCPRPGS</sequence>
<proteinExistence type="predicted"/>
<feature type="non-terminal residue" evidence="1">
    <location>
        <position position="1"/>
    </location>
</feature>
<accession>A0AA41VP79</accession>
<dbReference type="EMBL" id="JAJJMA010263127">
    <property type="protein sequence ID" value="MCL7044883.1"/>
    <property type="molecule type" value="Genomic_DNA"/>
</dbReference>
<gene>
    <name evidence="1" type="ORF">MKW94_019902</name>
</gene>
<reference evidence="1" key="1">
    <citation type="submission" date="2022-03" db="EMBL/GenBank/DDBJ databases">
        <title>A functionally conserved STORR gene fusion in Papaver species that diverged 16.8 million years ago.</title>
        <authorList>
            <person name="Catania T."/>
        </authorList>
    </citation>
    <scope>NUCLEOTIDE SEQUENCE</scope>
    <source>
        <strain evidence="1">S-191538</strain>
    </source>
</reference>
<keyword evidence="2" id="KW-1185">Reference proteome</keyword>
<dbReference type="AlphaFoldDB" id="A0AA41VP79"/>
<feature type="non-terminal residue" evidence="1">
    <location>
        <position position="128"/>
    </location>
</feature>
<name>A0AA41VP79_PAPNU</name>
<organism evidence="1 2">
    <name type="scientific">Papaver nudicaule</name>
    <name type="common">Iceland poppy</name>
    <dbReference type="NCBI Taxonomy" id="74823"/>
    <lineage>
        <taxon>Eukaryota</taxon>
        <taxon>Viridiplantae</taxon>
        <taxon>Streptophyta</taxon>
        <taxon>Embryophyta</taxon>
        <taxon>Tracheophyta</taxon>
        <taxon>Spermatophyta</taxon>
        <taxon>Magnoliopsida</taxon>
        <taxon>Ranunculales</taxon>
        <taxon>Papaveraceae</taxon>
        <taxon>Papaveroideae</taxon>
        <taxon>Papaver</taxon>
    </lineage>
</organism>
<evidence type="ECO:0000313" key="1">
    <source>
        <dbReference type="EMBL" id="MCL7044883.1"/>
    </source>
</evidence>
<protein>
    <submittedName>
        <fullName evidence="1">Uncharacterized protein</fullName>
    </submittedName>
</protein>
<dbReference type="Proteomes" id="UP001177140">
    <property type="component" value="Unassembled WGS sequence"/>
</dbReference>
<comment type="caution">
    <text evidence="1">The sequence shown here is derived from an EMBL/GenBank/DDBJ whole genome shotgun (WGS) entry which is preliminary data.</text>
</comment>